<dbReference type="Proteomes" id="UP001201980">
    <property type="component" value="Unassembled WGS sequence"/>
</dbReference>
<organism evidence="2 3">
    <name type="scientific">Zalerion maritima</name>
    <dbReference type="NCBI Taxonomy" id="339359"/>
    <lineage>
        <taxon>Eukaryota</taxon>
        <taxon>Fungi</taxon>
        <taxon>Dikarya</taxon>
        <taxon>Ascomycota</taxon>
        <taxon>Pezizomycotina</taxon>
        <taxon>Sordariomycetes</taxon>
        <taxon>Lulworthiomycetidae</taxon>
        <taxon>Lulworthiales</taxon>
        <taxon>Lulworthiaceae</taxon>
        <taxon>Zalerion</taxon>
    </lineage>
</organism>
<dbReference type="AlphaFoldDB" id="A0AAD5WVK0"/>
<feature type="region of interest" description="Disordered" evidence="1">
    <location>
        <begin position="1"/>
        <end position="63"/>
    </location>
</feature>
<gene>
    <name evidence="2" type="ORF">MKZ38_007266</name>
</gene>
<reference evidence="2" key="1">
    <citation type="submission" date="2022-07" db="EMBL/GenBank/DDBJ databases">
        <title>Draft genome sequence of Zalerion maritima ATCC 34329, a (micro)plastics degrading marine fungus.</title>
        <authorList>
            <person name="Paco A."/>
            <person name="Goncalves M.F.M."/>
            <person name="Rocha-Santos T.A.P."/>
            <person name="Alves A."/>
        </authorList>
    </citation>
    <scope>NUCLEOTIDE SEQUENCE</scope>
    <source>
        <strain evidence="2">ATCC 34329</strain>
    </source>
</reference>
<dbReference type="Pfam" id="PF09692">
    <property type="entry name" value="Arb1"/>
    <property type="match status" value="1"/>
</dbReference>
<proteinExistence type="predicted"/>
<dbReference type="InterPro" id="IPR018606">
    <property type="entry name" value="Arb1"/>
</dbReference>
<name>A0AAD5WVK0_9PEZI</name>
<feature type="compositionally biased region" description="Basic residues" evidence="1">
    <location>
        <begin position="47"/>
        <end position="59"/>
    </location>
</feature>
<feature type="compositionally biased region" description="Basic and acidic residues" evidence="1">
    <location>
        <begin position="1"/>
        <end position="12"/>
    </location>
</feature>
<evidence type="ECO:0000313" key="2">
    <source>
        <dbReference type="EMBL" id="KAJ2904758.1"/>
    </source>
</evidence>
<dbReference type="EMBL" id="JAKWBI020000045">
    <property type="protein sequence ID" value="KAJ2904758.1"/>
    <property type="molecule type" value="Genomic_DNA"/>
</dbReference>
<protein>
    <submittedName>
        <fullName evidence="2">Argonaute-binding protein 1</fullName>
    </submittedName>
</protein>
<dbReference type="GO" id="GO:0033167">
    <property type="term" value="C:ARC complex"/>
    <property type="evidence" value="ECO:0007669"/>
    <property type="project" value="InterPro"/>
</dbReference>
<comment type="caution">
    <text evidence="2">The sequence shown here is derived from an EMBL/GenBank/DDBJ whole genome shotgun (WGS) entry which is preliminary data.</text>
</comment>
<sequence length="466" mass="52536">MAAEEAKNIKPEVEDDAEAQYPKDTPLQATLDGPSETTCVAPVTAGTKKKKKKKGKSAKKTGTGFEESFADAPVTPEEFAHERDIVYHSSVPFPERIEECIQRWRAKRRMDSYKNNLFTKYLIIGGVESGVRQFTGFDQDAAVDGEMDKDEIRAATAIDVVNTGNNEIYYMQGEGWDVDFAGVVAGFFSYQLLEITSYHREHTLIGIQVVENFLNYVLHHNVCPEYEENINKARIICKQAKEEAFDIPRIQYILLPGSFNQALADQCEPEGPDKDQAAAVLRTVMTWGDDELIQKFPAKGEERLALTGSQDRRLEILEVNRAEANLMDGDEFYSPIAPIGRILARDTFIEDGFSVTPTEEEWRAEQAENPTVESFSLWINDAVLALMRPGQKIRADILETKQGIRILGKISDVYPSYYVFLPQNLMVGWKQPVENPRPAPTTKDIKQWMAFGDEGDIEGEEKEVES</sequence>
<evidence type="ECO:0000313" key="3">
    <source>
        <dbReference type="Proteomes" id="UP001201980"/>
    </source>
</evidence>
<accession>A0AAD5WVK0</accession>
<dbReference type="GO" id="GO:0031047">
    <property type="term" value="P:regulatory ncRNA-mediated gene silencing"/>
    <property type="evidence" value="ECO:0007669"/>
    <property type="project" value="InterPro"/>
</dbReference>
<evidence type="ECO:0000256" key="1">
    <source>
        <dbReference type="SAM" id="MobiDB-lite"/>
    </source>
</evidence>
<keyword evidence="3" id="KW-1185">Reference proteome</keyword>